<dbReference type="SUPFAM" id="SSF81469">
    <property type="entry name" value="Bacterial aa3 type cytochrome c oxidase subunit IV"/>
    <property type="match status" value="1"/>
</dbReference>
<accession>A0A7S8HB63</accession>
<keyword evidence="1" id="KW-1133">Transmembrane helix</keyword>
<dbReference type="KEGG" id="kmn:HW532_05285"/>
<name>A0A7S8HB63_9HYPH</name>
<dbReference type="InterPro" id="IPR012422">
    <property type="entry name" value="Cyt_c_oxidase_su4_bac-aa3"/>
</dbReference>
<dbReference type="Pfam" id="PF07835">
    <property type="entry name" value="COX4_pro_2"/>
    <property type="match status" value="1"/>
</dbReference>
<dbReference type="AlphaFoldDB" id="A0A7S8HB63"/>
<reference evidence="3 4" key="1">
    <citation type="submission" date="2020-06" db="EMBL/GenBank/DDBJ databases">
        <title>Genome sequence of 2 isolates from Red Sea Mangroves.</title>
        <authorList>
            <person name="Sefrji F."/>
            <person name="Michoud G."/>
            <person name="Merlino G."/>
            <person name="Daffonchio D."/>
        </authorList>
    </citation>
    <scope>NUCLEOTIDE SEQUENCE [LARGE SCALE GENOMIC DNA]</scope>
    <source>
        <strain evidence="3 4">R1DC25</strain>
    </source>
</reference>
<feature type="transmembrane region" description="Helical" evidence="1">
    <location>
        <begin position="48"/>
        <end position="68"/>
    </location>
</feature>
<dbReference type="InterPro" id="IPR036596">
    <property type="entry name" value="Cyt-C_aa3_sf"/>
</dbReference>
<protein>
    <submittedName>
        <fullName evidence="3">Aa3-type cytochrome c oxidase subunit IV</fullName>
    </submittedName>
</protein>
<gene>
    <name evidence="3" type="ORF">HW532_05285</name>
</gene>
<feature type="transmembrane region" description="Helical" evidence="1">
    <location>
        <begin position="21"/>
        <end position="42"/>
    </location>
</feature>
<dbReference type="RefSeq" id="WP_213163398.1">
    <property type="nucleotide sequence ID" value="NZ_CP058214.1"/>
</dbReference>
<dbReference type="EMBL" id="CP058214">
    <property type="protein sequence ID" value="QPC42166.1"/>
    <property type="molecule type" value="Genomic_DNA"/>
</dbReference>
<keyword evidence="1" id="KW-0812">Transmembrane</keyword>
<proteinExistence type="predicted"/>
<evidence type="ECO:0000313" key="3">
    <source>
        <dbReference type="EMBL" id="QPC42166.1"/>
    </source>
</evidence>
<feature type="domain" description="Cytochrome c oxidase subunit IV bacterial aa3 type" evidence="2">
    <location>
        <begin position="4"/>
        <end position="42"/>
    </location>
</feature>
<dbReference type="Gene3D" id="1.20.5.160">
    <property type="entry name" value="Bacterial aa3 type cytochrome c oxidase subunit IV"/>
    <property type="match status" value="1"/>
</dbReference>
<feature type="transmembrane region" description="Helical" evidence="1">
    <location>
        <begin position="75"/>
        <end position="93"/>
    </location>
</feature>
<sequence length="94" mass="9987">MTDHTSAENDYREHERTYHGFVHGTVALTLGTIFVLVALATFAFGKTLAVPVGMIGMFAGFAAILFDLRSGGKSWGASFAVLVLFGLISAFLAS</sequence>
<keyword evidence="4" id="KW-1185">Reference proteome</keyword>
<evidence type="ECO:0000259" key="2">
    <source>
        <dbReference type="Pfam" id="PF07835"/>
    </source>
</evidence>
<dbReference type="Proteomes" id="UP000593594">
    <property type="component" value="Chromosome"/>
</dbReference>
<evidence type="ECO:0000256" key="1">
    <source>
        <dbReference type="SAM" id="Phobius"/>
    </source>
</evidence>
<evidence type="ECO:0000313" key="4">
    <source>
        <dbReference type="Proteomes" id="UP000593594"/>
    </source>
</evidence>
<keyword evidence="1" id="KW-0472">Membrane</keyword>
<organism evidence="3 4">
    <name type="scientific">Kaustia mangrovi</name>
    <dbReference type="NCBI Taxonomy" id="2593653"/>
    <lineage>
        <taxon>Bacteria</taxon>
        <taxon>Pseudomonadati</taxon>
        <taxon>Pseudomonadota</taxon>
        <taxon>Alphaproteobacteria</taxon>
        <taxon>Hyphomicrobiales</taxon>
        <taxon>Parvibaculaceae</taxon>
        <taxon>Kaustia</taxon>
    </lineage>
</organism>